<feature type="transmembrane region" description="Helical" evidence="6">
    <location>
        <begin position="209"/>
        <end position="226"/>
    </location>
</feature>
<protein>
    <recommendedName>
        <fullName evidence="6">Amino acid transporter</fullName>
    </recommendedName>
</protein>
<evidence type="ECO:0000313" key="7">
    <source>
        <dbReference type="EMBL" id="WAR27246.1"/>
    </source>
</evidence>
<gene>
    <name evidence="7" type="ORF">MAR_012950</name>
</gene>
<accession>A0ABY7G2K7</accession>
<comment type="similarity">
    <text evidence="6">Belongs to the dicarboxylate/amino acid:cation symporter (DAACS) (TC 2.A.23) family.</text>
</comment>
<organism evidence="7 8">
    <name type="scientific">Mya arenaria</name>
    <name type="common">Soft-shell clam</name>
    <dbReference type="NCBI Taxonomy" id="6604"/>
    <lineage>
        <taxon>Eukaryota</taxon>
        <taxon>Metazoa</taxon>
        <taxon>Spiralia</taxon>
        <taxon>Lophotrochozoa</taxon>
        <taxon>Mollusca</taxon>
        <taxon>Bivalvia</taxon>
        <taxon>Autobranchia</taxon>
        <taxon>Heteroconchia</taxon>
        <taxon>Euheterodonta</taxon>
        <taxon>Imparidentia</taxon>
        <taxon>Neoheterodontei</taxon>
        <taxon>Myida</taxon>
        <taxon>Myoidea</taxon>
        <taxon>Myidae</taxon>
        <taxon>Mya</taxon>
    </lineage>
</organism>
<dbReference type="PANTHER" id="PTHR11958">
    <property type="entry name" value="SODIUM/DICARBOXYLATE SYMPORTER-RELATED"/>
    <property type="match status" value="1"/>
</dbReference>
<dbReference type="Gene3D" id="1.10.3860.10">
    <property type="entry name" value="Sodium:dicarboxylate symporter"/>
    <property type="match status" value="2"/>
</dbReference>
<evidence type="ECO:0000256" key="6">
    <source>
        <dbReference type="RuleBase" id="RU361216"/>
    </source>
</evidence>
<evidence type="ECO:0000256" key="4">
    <source>
        <dbReference type="ARBA" id="ARBA00022989"/>
    </source>
</evidence>
<dbReference type="SUPFAM" id="SSF118215">
    <property type="entry name" value="Proton glutamate symport protein"/>
    <property type="match status" value="1"/>
</dbReference>
<evidence type="ECO:0000256" key="3">
    <source>
        <dbReference type="ARBA" id="ARBA00022692"/>
    </source>
</evidence>
<feature type="transmembrane region" description="Helical" evidence="6">
    <location>
        <begin position="232"/>
        <end position="258"/>
    </location>
</feature>
<proteinExistence type="inferred from homology"/>
<feature type="transmembrane region" description="Helical" evidence="6">
    <location>
        <begin position="16"/>
        <end position="40"/>
    </location>
</feature>
<reference evidence="7" key="1">
    <citation type="submission" date="2022-11" db="EMBL/GenBank/DDBJ databases">
        <title>Centuries of genome instability and evolution in soft-shell clam transmissible cancer (bioRxiv).</title>
        <authorList>
            <person name="Hart S.F.M."/>
            <person name="Yonemitsu M.A."/>
            <person name="Giersch R.M."/>
            <person name="Beal B.F."/>
            <person name="Arriagada G."/>
            <person name="Davis B.W."/>
            <person name="Ostrander E.A."/>
            <person name="Goff S.P."/>
            <person name="Metzger M.J."/>
        </authorList>
    </citation>
    <scope>NUCLEOTIDE SEQUENCE</scope>
    <source>
        <strain evidence="7">MELC-2E11</strain>
        <tissue evidence="7">Siphon/mantle</tissue>
    </source>
</reference>
<evidence type="ECO:0000256" key="2">
    <source>
        <dbReference type="ARBA" id="ARBA00022448"/>
    </source>
</evidence>
<feature type="transmembrane region" description="Helical" evidence="6">
    <location>
        <begin position="119"/>
        <end position="136"/>
    </location>
</feature>
<evidence type="ECO:0000256" key="5">
    <source>
        <dbReference type="ARBA" id="ARBA00023136"/>
    </source>
</evidence>
<name>A0ABY7G2K7_MYAAR</name>
<dbReference type="InterPro" id="IPR001991">
    <property type="entry name" value="Na-dicarboxylate_symporter"/>
</dbReference>
<evidence type="ECO:0000313" key="8">
    <source>
        <dbReference type="Proteomes" id="UP001164746"/>
    </source>
</evidence>
<sequence>MGTASLEPRANGKISVVAFTFVFLTNLLGAVLGVLTFLAFKPGNTSGRILQQVASISHPIKTSDILADLLRNIIPDNLFEATFRQTQTSYVETTIVNLTGNMTNTQWVKEVGKSDGPNLLGLIFACTLLGIAAASVKGRGKPLIDFFEAATQTVIAIIRWFLWTTPIGVLSLILVAVAGLSDVAVIFSDLGIFIAAVTVALVGGGDSGNAICIVLSTVASLAIPSVPSASIVSIVMILTSLNIPAEAVALLLAVDFFLDRVRTTSSVVSHTMCAVVTYHMCKNSLTPLDDENDLADVELQVVPEEGKLLSQEVDANV</sequence>
<feature type="transmembrane region" description="Helical" evidence="6">
    <location>
        <begin position="157"/>
        <end position="177"/>
    </location>
</feature>
<keyword evidence="5 6" id="KW-0472">Membrane</keyword>
<evidence type="ECO:0000256" key="1">
    <source>
        <dbReference type="ARBA" id="ARBA00004141"/>
    </source>
</evidence>
<dbReference type="EMBL" id="CP111026">
    <property type="protein sequence ID" value="WAR27246.1"/>
    <property type="molecule type" value="Genomic_DNA"/>
</dbReference>
<comment type="subcellular location">
    <subcellularLocation>
        <location evidence="1 6">Membrane</location>
        <topology evidence="1 6">Multi-pass membrane protein</topology>
    </subcellularLocation>
</comment>
<dbReference type="InterPro" id="IPR036458">
    <property type="entry name" value="Na:dicarbo_symporter_sf"/>
</dbReference>
<keyword evidence="6" id="KW-0769">Symport</keyword>
<dbReference type="Proteomes" id="UP001164746">
    <property type="component" value="Chromosome 15"/>
</dbReference>
<dbReference type="PANTHER" id="PTHR11958:SF63">
    <property type="entry name" value="AMINO ACID TRANSPORTER"/>
    <property type="match status" value="1"/>
</dbReference>
<keyword evidence="2 6" id="KW-0813">Transport</keyword>
<dbReference type="Pfam" id="PF00375">
    <property type="entry name" value="SDF"/>
    <property type="match status" value="2"/>
</dbReference>
<keyword evidence="8" id="KW-1185">Reference proteome</keyword>
<dbReference type="PRINTS" id="PR00173">
    <property type="entry name" value="EDTRNSPORT"/>
</dbReference>
<dbReference type="InterPro" id="IPR050746">
    <property type="entry name" value="DAACS"/>
</dbReference>
<feature type="transmembrane region" description="Helical" evidence="6">
    <location>
        <begin position="183"/>
        <end position="202"/>
    </location>
</feature>
<keyword evidence="3 6" id="KW-0812">Transmembrane</keyword>
<keyword evidence="4 6" id="KW-1133">Transmembrane helix</keyword>